<dbReference type="VEuPathDB" id="ToxoDB:TGBR9_381130"/>
<name>A0A2T6J0A7_TOXGO</name>
<sequence>MGTLETETVDETDEAAEESSVVQEEEEIERQTRPSPSMSTQASLRAR</sequence>
<feature type="compositionally biased region" description="Acidic residues" evidence="1">
    <location>
        <begin position="7"/>
        <end position="28"/>
    </location>
</feature>
<feature type="region of interest" description="Disordered" evidence="1">
    <location>
        <begin position="1"/>
        <end position="47"/>
    </location>
</feature>
<dbReference type="EMBL" id="AFHV02000691">
    <property type="protein sequence ID" value="PUA91007.1"/>
    <property type="molecule type" value="Genomic_DNA"/>
</dbReference>
<evidence type="ECO:0000313" key="2">
    <source>
        <dbReference type="EMBL" id="PUA91007.1"/>
    </source>
</evidence>
<reference evidence="2 3" key="1">
    <citation type="journal article" date="2016" name="Nat. Commun.">
        <title>Local admixture of amplified and diversified secreted pathogenesis determinants shapes mosaic Toxoplasma gondii genomes.</title>
        <authorList>
            <person name="Lorenzi H."/>
            <person name="Khan A."/>
            <person name="Behnke M.S."/>
            <person name="Namasivayam S."/>
            <person name="Swapna L.S."/>
            <person name="Hadjithomas M."/>
            <person name="Karamycheva S."/>
            <person name="Pinney D."/>
            <person name="Brunk B.P."/>
            <person name="Ajioka J.W."/>
            <person name="Ajzenberg D."/>
            <person name="Boothroyd J.C."/>
            <person name="Boyle J.P."/>
            <person name="Darde M.L."/>
            <person name="Diaz-Miranda M.A."/>
            <person name="Dubey J.P."/>
            <person name="Fritz H.M."/>
            <person name="Gennari S.M."/>
            <person name="Gregory B.D."/>
            <person name="Kim K."/>
            <person name="Saeij J.P."/>
            <person name="Su C."/>
            <person name="White M.W."/>
            <person name="Zhu X.Q."/>
            <person name="Howe D.K."/>
            <person name="Rosenthal B.M."/>
            <person name="Grigg M.E."/>
            <person name="Parkinson J."/>
            <person name="Liu L."/>
            <person name="Kissinger J.C."/>
            <person name="Roos D.S."/>
            <person name="Sibley L.D."/>
        </authorList>
    </citation>
    <scope>NUCLEOTIDE SEQUENCE [LARGE SCALE GENOMIC DNA]</scope>
    <source>
        <strain evidence="2 3">TgCATBr9</strain>
    </source>
</reference>
<protein>
    <submittedName>
        <fullName evidence="2">Uncharacterized protein</fullName>
    </submittedName>
</protein>
<evidence type="ECO:0000313" key="3">
    <source>
        <dbReference type="Proteomes" id="UP000244488"/>
    </source>
</evidence>
<feature type="compositionally biased region" description="Polar residues" evidence="1">
    <location>
        <begin position="33"/>
        <end position="47"/>
    </location>
</feature>
<dbReference type="Proteomes" id="UP000244488">
    <property type="component" value="Unassembled WGS sequence"/>
</dbReference>
<proteinExistence type="predicted"/>
<evidence type="ECO:0000256" key="1">
    <source>
        <dbReference type="SAM" id="MobiDB-lite"/>
    </source>
</evidence>
<comment type="caution">
    <text evidence="2">The sequence shown here is derived from an EMBL/GenBank/DDBJ whole genome shotgun (WGS) entry which is preliminary data.</text>
</comment>
<organism evidence="2 3">
    <name type="scientific">Toxoplasma gondii TgCATBr9</name>
    <dbReference type="NCBI Taxonomy" id="943120"/>
    <lineage>
        <taxon>Eukaryota</taxon>
        <taxon>Sar</taxon>
        <taxon>Alveolata</taxon>
        <taxon>Apicomplexa</taxon>
        <taxon>Conoidasida</taxon>
        <taxon>Coccidia</taxon>
        <taxon>Eucoccidiorida</taxon>
        <taxon>Eimeriorina</taxon>
        <taxon>Sarcocystidae</taxon>
        <taxon>Toxoplasma</taxon>
    </lineage>
</organism>
<accession>A0A2T6J0A7</accession>
<dbReference type="AlphaFoldDB" id="A0A2T6J0A7"/>
<gene>
    <name evidence="2" type="ORF">TGBR9_381130</name>
</gene>